<dbReference type="NCBIfam" id="NF004044">
    <property type="entry name" value="PRK05561.1"/>
    <property type="match status" value="1"/>
</dbReference>
<dbReference type="PROSITE" id="PS52040">
    <property type="entry name" value="TOPO_IIA"/>
    <property type="match status" value="1"/>
</dbReference>
<evidence type="ECO:0000256" key="2">
    <source>
        <dbReference type="ARBA" id="ARBA00022475"/>
    </source>
</evidence>
<keyword evidence="2 7" id="KW-1003">Cell membrane</keyword>
<dbReference type="Gene3D" id="1.10.268.10">
    <property type="entry name" value="Topoisomerase, domain 3"/>
    <property type="match status" value="1"/>
</dbReference>
<evidence type="ECO:0000256" key="4">
    <source>
        <dbReference type="ARBA" id="ARBA00023125"/>
    </source>
</evidence>
<comment type="function">
    <text evidence="7">Topoisomerase IV is essential for chromosome segregation. It relaxes supercoiled DNA. Performs the decatenation events required during the replication of a circular DNA molecule.</text>
</comment>
<feature type="site" description="Interaction with DNA" evidence="7">
    <location>
        <position position="48"/>
    </location>
</feature>
<comment type="caution">
    <text evidence="10">The sequence shown here is derived from an EMBL/GenBank/DDBJ whole genome shotgun (WGS) entry which is preliminary data.</text>
</comment>
<feature type="site" description="Interaction with DNA" evidence="7">
    <location>
        <position position="84"/>
    </location>
</feature>
<evidence type="ECO:0000256" key="1">
    <source>
        <dbReference type="ARBA" id="ARBA00000185"/>
    </source>
</evidence>
<dbReference type="InterPro" id="IPR035516">
    <property type="entry name" value="Gyrase/topoIV_suA_C"/>
</dbReference>
<dbReference type="SMART" id="SM00434">
    <property type="entry name" value="TOP4c"/>
    <property type="match status" value="1"/>
</dbReference>
<keyword evidence="5 7" id="KW-0472">Membrane</keyword>
<comment type="similarity">
    <text evidence="7">Belongs to the type II topoisomerase GyrA/ParC subunit family. ParC type 1 subfamily.</text>
</comment>
<dbReference type="InterPro" id="IPR005742">
    <property type="entry name" value="TopoIV_A_Gneg"/>
</dbReference>
<dbReference type="PANTHER" id="PTHR43493:SF1">
    <property type="entry name" value="DNA TOPOISOMERASE 4 SUBUNIT A"/>
    <property type="match status" value="1"/>
</dbReference>
<feature type="domain" description="Topo IIA-type catalytic" evidence="9">
    <location>
        <begin position="40"/>
        <end position="503"/>
    </location>
</feature>
<evidence type="ECO:0000259" key="9">
    <source>
        <dbReference type="PROSITE" id="PS52040"/>
    </source>
</evidence>
<dbReference type="RefSeq" id="WP_272743058.1">
    <property type="nucleotide sequence ID" value="NZ_JAQQKV010000001.1"/>
</dbReference>
<keyword evidence="6 7" id="KW-0413">Isomerase</keyword>
<keyword evidence="11" id="KW-1185">Reference proteome</keyword>
<feature type="site" description="Transition state stabilizer" evidence="7">
    <location>
        <position position="127"/>
    </location>
</feature>
<dbReference type="InterPro" id="IPR002205">
    <property type="entry name" value="Topo_IIA_dom_A"/>
</dbReference>
<dbReference type="InterPro" id="IPR050220">
    <property type="entry name" value="Type_II_DNA_Topoisomerases"/>
</dbReference>
<evidence type="ECO:0000256" key="5">
    <source>
        <dbReference type="ARBA" id="ARBA00023136"/>
    </source>
</evidence>
<dbReference type="InterPro" id="IPR013758">
    <property type="entry name" value="Topo_IIA_A/C_ab"/>
</dbReference>
<dbReference type="SUPFAM" id="SSF101904">
    <property type="entry name" value="GyrA/ParC C-terminal domain-like"/>
    <property type="match status" value="1"/>
</dbReference>
<dbReference type="GO" id="GO:0003918">
    <property type="term" value="F:DNA topoisomerase type II (double strand cut, ATP-hydrolyzing) activity"/>
    <property type="evidence" value="ECO:0007669"/>
    <property type="project" value="UniProtKB-EC"/>
</dbReference>
<keyword evidence="3 7" id="KW-0799">Topoisomerase</keyword>
<dbReference type="Gene3D" id="3.30.1360.40">
    <property type="match status" value="1"/>
</dbReference>
<evidence type="ECO:0000256" key="8">
    <source>
        <dbReference type="PROSITE-ProRule" id="PRU01384"/>
    </source>
</evidence>
<dbReference type="SUPFAM" id="SSF56719">
    <property type="entry name" value="Type II DNA topoisomerase"/>
    <property type="match status" value="1"/>
</dbReference>
<proteinExistence type="inferred from homology"/>
<sequence>MSDVVIPEDAGGRILNEDLGEALSRRYLAYALSTIMHRALPDVRDGLKPVHRRVLYAMHNMRLNPQSAARKCAKVVGEVMGNFHPHGDQSIYDALVRMAQWFAQRYPMVDGQGNFGNIDGDSAAAMRYTECKMTAAAMLLLDGIDENAVDFRPTYDNQDEEPVILPAGFPNLLANGATGIAVGMATSIPPHNVSELIDACKLLIESPHADTAALMQFVLGPDFPTGGICVERPETIREAYETGRGSLRTRARYEVEDLGRGNWRIKITEIPYQVQKSRLIEQLADLIEAKKAPLLGDVRDESDEEIRLILEPKTRNIEPEVLMESLFRVSDLETRFAININVLDASGAPRVMGLKPCLVAFLDHRRVVLVRQSNWRLERIEKRLHVLDGLMIAFLNLDEVIRIIREDEKPRDTLMARFALSEAQVDYILDTRLRQLARLEEMAIQNEHDKLAKERDGLLALLGSEKKQWKRIDEQLSEVRKQLLSPRRTTFAEAPQGIEVAAIESYLPKEPITVILSERGWIRAAKGRVEDPSELKFKEGDQHAFLIPAFTTDKLLIMTSDGRFLTLGCDKLPSARGHGEPLRLMLDIEESAKIMTIFAHVPGQKRLMVSKNGYGFIMNEEDALANKKAGKQVLNVDGTEAFATLPVTGDQIMILGENNKLLIYPVAELPEMARGKGVKLQGYKDGGVRDITTFDSTQPVIWYDGSGKARDFKDFKDYAGRRASVGRIAPRGLRKLRPN</sequence>
<reference evidence="10 11" key="1">
    <citation type="submission" date="2023-01" db="EMBL/GenBank/DDBJ databases">
        <title>Novel species of the genus Asticcacaulis isolated from rivers.</title>
        <authorList>
            <person name="Lu H."/>
        </authorList>
    </citation>
    <scope>NUCLEOTIDE SEQUENCE [LARGE SCALE GENOMIC DNA]</scope>
    <source>
        <strain evidence="10 11">LKC15W</strain>
    </source>
</reference>
<accession>A0ABT5HF24</accession>
<organism evidence="10 11">
    <name type="scientific">Asticcacaulis machinosus</name>
    <dbReference type="NCBI Taxonomy" id="2984211"/>
    <lineage>
        <taxon>Bacteria</taxon>
        <taxon>Pseudomonadati</taxon>
        <taxon>Pseudomonadota</taxon>
        <taxon>Alphaproteobacteria</taxon>
        <taxon>Caulobacterales</taxon>
        <taxon>Caulobacteraceae</taxon>
        <taxon>Asticcacaulis</taxon>
    </lineage>
</organism>
<evidence type="ECO:0000313" key="10">
    <source>
        <dbReference type="EMBL" id="MDC7674740.1"/>
    </source>
</evidence>
<dbReference type="Pfam" id="PF03989">
    <property type="entry name" value="DNA_gyraseA_C"/>
    <property type="match status" value="3"/>
</dbReference>
<evidence type="ECO:0000256" key="7">
    <source>
        <dbReference type="HAMAP-Rule" id="MF_00936"/>
    </source>
</evidence>
<dbReference type="InterPro" id="IPR013757">
    <property type="entry name" value="Topo_IIA_A_a_sf"/>
</dbReference>
<feature type="site" description="Interaction with DNA" evidence="7">
    <location>
        <position position="86"/>
    </location>
</feature>
<protein>
    <recommendedName>
        <fullName evidence="7">DNA topoisomerase 4 subunit A</fullName>
        <ecNumber evidence="7">5.6.2.2</ecNumber>
    </recommendedName>
    <alternativeName>
        <fullName evidence="7">Topoisomerase IV subunit A</fullName>
    </alternativeName>
</protein>
<dbReference type="Gene3D" id="3.90.199.10">
    <property type="entry name" value="Topoisomerase II, domain 5"/>
    <property type="match status" value="1"/>
</dbReference>
<dbReference type="CDD" id="cd00187">
    <property type="entry name" value="TOP4c"/>
    <property type="match status" value="1"/>
</dbReference>
<keyword evidence="4 7" id="KW-0238">DNA-binding</keyword>
<dbReference type="EMBL" id="JAQQKV010000001">
    <property type="protein sequence ID" value="MDC7674740.1"/>
    <property type="molecule type" value="Genomic_DNA"/>
</dbReference>
<evidence type="ECO:0000313" key="11">
    <source>
        <dbReference type="Proteomes" id="UP001218579"/>
    </source>
</evidence>
<dbReference type="HAMAP" id="MF_00936">
    <property type="entry name" value="ParC_type1"/>
    <property type="match status" value="1"/>
</dbReference>
<name>A0ABT5HF24_9CAUL</name>
<dbReference type="Gene3D" id="2.120.10.90">
    <property type="entry name" value="DNA gyrase/topoisomerase IV, subunit A, C-terminal"/>
    <property type="match status" value="1"/>
</dbReference>
<gene>
    <name evidence="7 10" type="primary">parC</name>
    <name evidence="10" type="ORF">PQU98_01205</name>
</gene>
<dbReference type="Proteomes" id="UP001218579">
    <property type="component" value="Unassembled WGS sequence"/>
</dbReference>
<dbReference type="InterPro" id="IPR013760">
    <property type="entry name" value="Topo_IIA-like_dom_sf"/>
</dbReference>
<dbReference type="PANTHER" id="PTHR43493">
    <property type="entry name" value="DNA GYRASE/TOPOISOMERASE SUBUNIT A"/>
    <property type="match status" value="1"/>
</dbReference>
<dbReference type="EC" id="5.6.2.2" evidence="7"/>
<dbReference type="NCBIfam" id="TIGR01062">
    <property type="entry name" value="parC_Gneg"/>
    <property type="match status" value="1"/>
</dbReference>
<evidence type="ECO:0000256" key="3">
    <source>
        <dbReference type="ARBA" id="ARBA00023029"/>
    </source>
</evidence>
<comment type="subunit">
    <text evidence="7">Heterotetramer composed of ParC and ParE.</text>
</comment>
<dbReference type="Pfam" id="PF00521">
    <property type="entry name" value="DNA_topoisoIV"/>
    <property type="match status" value="1"/>
</dbReference>
<dbReference type="InterPro" id="IPR006691">
    <property type="entry name" value="GyrA/parC_rep"/>
</dbReference>
<evidence type="ECO:0000256" key="6">
    <source>
        <dbReference type="ARBA" id="ARBA00023235"/>
    </source>
</evidence>
<comment type="catalytic activity">
    <reaction evidence="1 7 8">
        <text>ATP-dependent breakage, passage and rejoining of double-stranded DNA.</text>
        <dbReference type="EC" id="5.6.2.2"/>
    </reaction>
</comment>
<feature type="active site" description="O-(5'-phospho-DNA)-tyrosine intermediate" evidence="7 8">
    <location>
        <position position="128"/>
    </location>
</feature>
<comment type="subcellular location">
    <subcellularLocation>
        <location evidence="7">Cell membrane</location>
        <topology evidence="7">Peripheral membrane protein</topology>
    </subcellularLocation>
</comment>